<keyword evidence="7 12" id="KW-0862">Zinc</keyword>
<dbReference type="AlphaFoldDB" id="A0A7W6WLQ0"/>
<feature type="binding site" evidence="12">
    <location>
        <position position="471"/>
    </location>
    <ligand>
        <name>Zn(2+)</name>
        <dbReference type="ChEBI" id="CHEBI:29105"/>
        <label>1</label>
    </ligand>
</feature>
<dbReference type="NCBIfam" id="TIGR00595">
    <property type="entry name" value="priA"/>
    <property type="match status" value="1"/>
</dbReference>
<dbReference type="GO" id="GO:0006310">
    <property type="term" value="P:DNA recombination"/>
    <property type="evidence" value="ECO:0007669"/>
    <property type="project" value="InterPro"/>
</dbReference>
<dbReference type="InterPro" id="IPR011545">
    <property type="entry name" value="DEAD/DEAH_box_helicase_dom"/>
</dbReference>
<dbReference type="PROSITE" id="PS51192">
    <property type="entry name" value="HELICASE_ATP_BIND_1"/>
    <property type="match status" value="1"/>
</dbReference>
<keyword evidence="10 12" id="KW-0413">Isomerase</keyword>
<proteinExistence type="inferred from homology"/>
<dbReference type="InterPro" id="IPR042115">
    <property type="entry name" value="PriA_3primeBD_sf"/>
</dbReference>
<evidence type="ECO:0000256" key="6">
    <source>
        <dbReference type="ARBA" id="ARBA00022806"/>
    </source>
</evidence>
<feature type="binding site" evidence="12">
    <location>
        <position position="498"/>
    </location>
    <ligand>
        <name>Zn(2+)</name>
        <dbReference type="ChEBI" id="CHEBI:29105"/>
        <label>2</label>
    </ligand>
</feature>
<feature type="binding site" evidence="12">
    <location>
        <position position="477"/>
    </location>
    <ligand>
        <name>Zn(2+)</name>
        <dbReference type="ChEBI" id="CHEBI:29105"/>
        <label>2</label>
    </ligand>
</feature>
<dbReference type="GO" id="GO:0043138">
    <property type="term" value="F:3'-5' DNA helicase activity"/>
    <property type="evidence" value="ECO:0007669"/>
    <property type="project" value="UniProtKB-EC"/>
</dbReference>
<evidence type="ECO:0000256" key="1">
    <source>
        <dbReference type="ARBA" id="ARBA00022515"/>
    </source>
</evidence>
<dbReference type="HAMAP" id="MF_00983">
    <property type="entry name" value="PriA"/>
    <property type="match status" value="1"/>
</dbReference>
<evidence type="ECO:0000256" key="7">
    <source>
        <dbReference type="ARBA" id="ARBA00022833"/>
    </source>
</evidence>
<evidence type="ECO:0000256" key="13">
    <source>
        <dbReference type="SAM" id="MobiDB-lite"/>
    </source>
</evidence>
<keyword evidence="2 12" id="KW-0235">DNA replication</keyword>
<keyword evidence="9 12" id="KW-0238">DNA-binding</keyword>
<dbReference type="InterPro" id="IPR040498">
    <property type="entry name" value="PriA_CRR"/>
</dbReference>
<dbReference type="GO" id="GO:1990077">
    <property type="term" value="C:primosome complex"/>
    <property type="evidence" value="ECO:0007669"/>
    <property type="project" value="UniProtKB-UniRule"/>
</dbReference>
<dbReference type="GO" id="GO:0006270">
    <property type="term" value="P:DNA replication initiation"/>
    <property type="evidence" value="ECO:0007669"/>
    <property type="project" value="TreeGrafter"/>
</dbReference>
<evidence type="ECO:0000256" key="12">
    <source>
        <dbReference type="HAMAP-Rule" id="MF_00983"/>
    </source>
</evidence>
<comment type="subunit">
    <text evidence="12">Component of the replication restart primosome.</text>
</comment>
<name>A0A7W6WLQ0_9PROT</name>
<feature type="binding site" evidence="12">
    <location>
        <position position="508"/>
    </location>
    <ligand>
        <name>Zn(2+)</name>
        <dbReference type="ChEBI" id="CHEBI:29105"/>
        <label>1</label>
    </ligand>
</feature>
<keyword evidence="5 12" id="KW-0378">Hydrolase</keyword>
<dbReference type="GO" id="GO:0016787">
    <property type="term" value="F:hydrolase activity"/>
    <property type="evidence" value="ECO:0007669"/>
    <property type="project" value="UniProtKB-KW"/>
</dbReference>
<comment type="caution">
    <text evidence="15">The sequence shown here is derived from an EMBL/GenBank/DDBJ whole genome shotgun (WGS) entry which is preliminary data.</text>
</comment>
<dbReference type="SMART" id="SM00490">
    <property type="entry name" value="HELICc"/>
    <property type="match status" value="1"/>
</dbReference>
<feature type="binding site" evidence="12">
    <location>
        <position position="511"/>
    </location>
    <ligand>
        <name>Zn(2+)</name>
        <dbReference type="ChEBI" id="CHEBI:29105"/>
        <label>1</label>
    </ligand>
</feature>
<evidence type="ECO:0000256" key="8">
    <source>
        <dbReference type="ARBA" id="ARBA00022840"/>
    </source>
</evidence>
<dbReference type="InterPro" id="IPR001650">
    <property type="entry name" value="Helicase_C-like"/>
</dbReference>
<dbReference type="InterPro" id="IPR005259">
    <property type="entry name" value="PriA"/>
</dbReference>
<dbReference type="GO" id="GO:0003677">
    <property type="term" value="F:DNA binding"/>
    <property type="evidence" value="ECO:0007669"/>
    <property type="project" value="UniProtKB-UniRule"/>
</dbReference>
<sequence length="760" mass="80926">MTSGRASSPPDGPPAPPGSLFGAAPRVAVRLPVPVDAPYDYAVPPDWDPPPQPGALVRVPLGRRVEVGVVWGEGAADVPEHKLRPLLERLAVPPMPAALRALIDWCAAYTLAPAGQVLRMALSVPEALEPPRPRTGYAARVTDLSETALRATDARRKALAAAAAWPPAAPPPTAADLARRAGVGPAVVKGLAEGGALAPVPVVEEPAVPQPDPRHPGPTLSPDQAHAADALRDAARRGFSVTLLEGVTGSGKTEVYFEAMAETLAQGRQVLVLLPEIALTARWPERFQARFGAPPVPWHSDLPRAQRRDIWRAVAFGRAPVVVGARSALFLPFPDLGLIVVDEEHDGAYKQEDGVPYNARDMAVVRARAGGLPVVLASATPSLETVLNARAGRYAHVGLSRRHGGAEMPTLETVDLRAQAPEKWDRQGVPAQSFLAPPLLDAMAATLARREQTLLFLNRRGYAPLTLCRACGHRLQCPNCAAWLVEHRQRRELRCHHCDFRLPLPERCPACDAPDALAACGPGVERLAEEVAARFPAARLAVAASDTLTGPTAAAALVERIEQGAVDIVIGTQVMAKGHHFPLMTLVGVVDADLGLAGGDLRAAERTFQLLHQVAGRAGRAQRPGRVLLQTCDPDHPVMQALAADDAERFLALEAETRQALRMPPFGRLVALIVSGLDEQAVIAAGKALGRTAPQAEDVEVLGPAPAPLAVLRRQHRHRLLLKAARSVRVQPLVRAWLEAAAPLPPGVRVKVDVDPYGFL</sequence>
<dbReference type="GO" id="GO:0006269">
    <property type="term" value="P:DNA replication, synthesis of primer"/>
    <property type="evidence" value="ECO:0007669"/>
    <property type="project" value="UniProtKB-KW"/>
</dbReference>
<evidence type="ECO:0000259" key="14">
    <source>
        <dbReference type="PROSITE" id="PS51192"/>
    </source>
</evidence>
<evidence type="ECO:0000256" key="4">
    <source>
        <dbReference type="ARBA" id="ARBA00022741"/>
    </source>
</evidence>
<feature type="domain" description="Helicase ATP-binding" evidence="14">
    <location>
        <begin position="233"/>
        <end position="399"/>
    </location>
</feature>
<evidence type="ECO:0000256" key="10">
    <source>
        <dbReference type="ARBA" id="ARBA00023235"/>
    </source>
</evidence>
<gene>
    <name evidence="12" type="primary">priA</name>
    <name evidence="15" type="ORF">GGD88_002691</name>
</gene>
<dbReference type="Gene3D" id="3.40.50.300">
    <property type="entry name" value="P-loop containing nucleotide triphosphate hydrolases"/>
    <property type="match status" value="2"/>
</dbReference>
<dbReference type="NCBIfam" id="NF004070">
    <property type="entry name" value="PRK05580.2-2"/>
    <property type="match status" value="1"/>
</dbReference>
<dbReference type="Pfam" id="PF17764">
    <property type="entry name" value="PriA_3primeBD"/>
    <property type="match status" value="1"/>
</dbReference>
<dbReference type="CDD" id="cd17929">
    <property type="entry name" value="DEXHc_priA"/>
    <property type="match status" value="1"/>
</dbReference>
<dbReference type="GO" id="GO:0006302">
    <property type="term" value="P:double-strand break repair"/>
    <property type="evidence" value="ECO:0007669"/>
    <property type="project" value="InterPro"/>
</dbReference>
<evidence type="ECO:0000313" key="16">
    <source>
        <dbReference type="Proteomes" id="UP000555728"/>
    </source>
</evidence>
<feature type="binding site" evidence="12">
    <location>
        <position position="468"/>
    </location>
    <ligand>
        <name>Zn(2+)</name>
        <dbReference type="ChEBI" id="CHEBI:29105"/>
        <label>1</label>
    </ligand>
</feature>
<dbReference type="PANTHER" id="PTHR30580">
    <property type="entry name" value="PRIMOSOMAL PROTEIN N"/>
    <property type="match status" value="1"/>
</dbReference>
<dbReference type="InterPro" id="IPR041236">
    <property type="entry name" value="PriA_C"/>
</dbReference>
<dbReference type="PANTHER" id="PTHR30580:SF0">
    <property type="entry name" value="PRIMOSOMAL PROTEIN N"/>
    <property type="match status" value="1"/>
</dbReference>
<comment type="function">
    <text evidence="12">Initiates the restart of stalled replication forks, which reloads the replicative helicase on sites other than the origin of replication. Recognizes and binds to abandoned replication forks and remodels them to uncover a helicase loading site. Promotes assembly of the primosome at these replication forks.</text>
</comment>
<dbReference type="Proteomes" id="UP000555728">
    <property type="component" value="Unassembled WGS sequence"/>
</dbReference>
<reference evidence="15 16" key="1">
    <citation type="submission" date="2020-08" db="EMBL/GenBank/DDBJ databases">
        <title>Genome sequencing of Purple Non-Sulfur Bacteria from various extreme environments.</title>
        <authorList>
            <person name="Mayer M."/>
        </authorList>
    </citation>
    <scope>NUCLEOTIDE SEQUENCE [LARGE SCALE GENOMIC DNA]</scope>
    <source>
        <strain evidence="15 16">JA135</strain>
    </source>
</reference>
<comment type="catalytic activity">
    <reaction evidence="11 12">
        <text>ATP + H2O = ADP + phosphate + H(+)</text>
        <dbReference type="Rhea" id="RHEA:13065"/>
        <dbReference type="ChEBI" id="CHEBI:15377"/>
        <dbReference type="ChEBI" id="CHEBI:15378"/>
        <dbReference type="ChEBI" id="CHEBI:30616"/>
        <dbReference type="ChEBI" id="CHEBI:43474"/>
        <dbReference type="ChEBI" id="CHEBI:456216"/>
        <dbReference type="EC" id="5.6.2.4"/>
    </reaction>
</comment>
<dbReference type="FunFam" id="3.40.50.300:FF:000489">
    <property type="entry name" value="Primosome assembly protein PriA"/>
    <property type="match status" value="1"/>
</dbReference>
<evidence type="ECO:0000256" key="5">
    <source>
        <dbReference type="ARBA" id="ARBA00022801"/>
    </source>
</evidence>
<dbReference type="InterPro" id="IPR041222">
    <property type="entry name" value="PriA_3primeBD"/>
</dbReference>
<dbReference type="Pfam" id="PF18074">
    <property type="entry name" value="PriA_C"/>
    <property type="match status" value="1"/>
</dbReference>
<accession>A0A7W6WLQ0</accession>
<dbReference type="SUPFAM" id="SSF52540">
    <property type="entry name" value="P-loop containing nucleoside triphosphate hydrolases"/>
    <property type="match status" value="2"/>
</dbReference>
<dbReference type="InterPro" id="IPR014001">
    <property type="entry name" value="Helicase_ATP-bd"/>
</dbReference>
<dbReference type="EC" id="5.6.2.4" evidence="12"/>
<dbReference type="Pfam" id="PF00270">
    <property type="entry name" value="DEAD"/>
    <property type="match status" value="1"/>
</dbReference>
<dbReference type="InterPro" id="IPR027417">
    <property type="entry name" value="P-loop_NTPase"/>
</dbReference>
<evidence type="ECO:0000256" key="3">
    <source>
        <dbReference type="ARBA" id="ARBA00022723"/>
    </source>
</evidence>
<keyword evidence="4 12" id="KW-0547">Nucleotide-binding</keyword>
<comment type="similarity">
    <text evidence="12">Belongs to the helicase family. PriA subfamily.</text>
</comment>
<evidence type="ECO:0000256" key="2">
    <source>
        <dbReference type="ARBA" id="ARBA00022705"/>
    </source>
</evidence>
<feature type="region of interest" description="Disordered" evidence="13">
    <location>
        <begin position="1"/>
        <end position="21"/>
    </location>
</feature>
<dbReference type="GO" id="GO:0005524">
    <property type="term" value="F:ATP binding"/>
    <property type="evidence" value="ECO:0007669"/>
    <property type="project" value="UniProtKB-UniRule"/>
</dbReference>
<feature type="binding site" evidence="12">
    <location>
        <position position="495"/>
    </location>
    <ligand>
        <name>Zn(2+)</name>
        <dbReference type="ChEBI" id="CHEBI:29105"/>
        <label>2</label>
    </ligand>
</feature>
<evidence type="ECO:0000313" key="15">
    <source>
        <dbReference type="EMBL" id="MBB4286948.1"/>
    </source>
</evidence>
<dbReference type="SMART" id="SM00487">
    <property type="entry name" value="DEXDc"/>
    <property type="match status" value="1"/>
</dbReference>
<evidence type="ECO:0000256" key="11">
    <source>
        <dbReference type="ARBA" id="ARBA00048988"/>
    </source>
</evidence>
<keyword evidence="1 12" id="KW-0639">Primosome</keyword>
<keyword evidence="16" id="KW-1185">Reference proteome</keyword>
<comment type="cofactor">
    <cofactor evidence="12">
        <name>Zn(2+)</name>
        <dbReference type="ChEBI" id="CHEBI:29105"/>
    </cofactor>
    <text evidence="12">Binds 2 zinc ions per subunit.</text>
</comment>
<organism evidence="15 16">
    <name type="scientific">Roseospira goensis</name>
    <dbReference type="NCBI Taxonomy" id="391922"/>
    <lineage>
        <taxon>Bacteria</taxon>
        <taxon>Pseudomonadati</taxon>
        <taxon>Pseudomonadota</taxon>
        <taxon>Alphaproteobacteria</taxon>
        <taxon>Rhodospirillales</taxon>
        <taxon>Rhodospirillaceae</taxon>
        <taxon>Roseospira</taxon>
    </lineage>
</organism>
<comment type="catalytic activity">
    <reaction evidence="12">
        <text>Couples ATP hydrolysis with the unwinding of duplex DNA by translocating in the 3'-5' direction.</text>
        <dbReference type="EC" id="5.6.2.4"/>
    </reaction>
</comment>
<evidence type="ECO:0000256" key="9">
    <source>
        <dbReference type="ARBA" id="ARBA00023125"/>
    </source>
</evidence>
<dbReference type="Gene3D" id="3.40.1440.60">
    <property type="entry name" value="PriA, 3(prime) DNA-binding domain"/>
    <property type="match status" value="1"/>
</dbReference>
<feature type="binding site" evidence="12">
    <location>
        <position position="480"/>
    </location>
    <ligand>
        <name>Zn(2+)</name>
        <dbReference type="ChEBI" id="CHEBI:29105"/>
        <label>2</label>
    </ligand>
</feature>
<dbReference type="GO" id="GO:0008270">
    <property type="term" value="F:zinc ion binding"/>
    <property type="evidence" value="ECO:0007669"/>
    <property type="project" value="UniProtKB-UniRule"/>
</dbReference>
<dbReference type="EMBL" id="JACIGI010000024">
    <property type="protein sequence ID" value="MBB4286948.1"/>
    <property type="molecule type" value="Genomic_DNA"/>
</dbReference>
<dbReference type="Pfam" id="PF18319">
    <property type="entry name" value="Zn_ribbon_PriA"/>
    <property type="match status" value="1"/>
</dbReference>
<dbReference type="RefSeq" id="WP_184436227.1">
    <property type="nucleotide sequence ID" value="NZ_JACIGI010000024.1"/>
</dbReference>
<keyword evidence="6 12" id="KW-0347">Helicase</keyword>
<keyword evidence="3 12" id="KW-0479">Metal-binding</keyword>
<keyword evidence="8 12" id="KW-0067">ATP-binding</keyword>
<protein>
    <recommendedName>
        <fullName evidence="12">Replication restart protein PriA</fullName>
    </recommendedName>
    <alternativeName>
        <fullName evidence="12">ATP-dependent DNA helicase PriA</fullName>
        <ecNumber evidence="12">5.6.2.4</ecNumber>
    </alternativeName>
    <alternativeName>
        <fullName evidence="12">DNA 3'-5' helicase PriA</fullName>
    </alternativeName>
</protein>